<comment type="caution">
    <text evidence="2">The sequence shown here is derived from an EMBL/GenBank/DDBJ whole genome shotgun (WGS) entry which is preliminary data.</text>
</comment>
<keyword evidence="3" id="KW-1185">Reference proteome</keyword>
<accession>A0ABW4E8Y9</accession>
<reference evidence="3" key="1">
    <citation type="journal article" date="2019" name="Int. J. Syst. Evol. Microbiol.">
        <title>The Global Catalogue of Microorganisms (GCM) 10K type strain sequencing project: providing services to taxonomists for standard genome sequencing and annotation.</title>
        <authorList>
            <consortium name="The Broad Institute Genomics Platform"/>
            <consortium name="The Broad Institute Genome Sequencing Center for Infectious Disease"/>
            <person name="Wu L."/>
            <person name="Ma J."/>
        </authorList>
    </citation>
    <scope>NUCLEOTIDE SEQUENCE [LARGE SCALE GENOMIC DNA]</scope>
    <source>
        <strain evidence="3">CCM 8903</strain>
    </source>
</reference>
<dbReference type="PANTHER" id="PTHR36433:SF2">
    <property type="entry name" value="YXEA FAMILY PROTEIN"/>
    <property type="match status" value="1"/>
</dbReference>
<sequence>MKKIISFCLIVGLMIGGGCVAAKWATANSASDAAALVDAINPLVPTQTVYVKTCAPQQVDAHGTATYQQSAYAADGHTRPIVFTGMRVLKQGHYLALTTKGAYVKTYTEVAKRDIPTPVLNVIDRH</sequence>
<name>A0ABW4E8Y9_9LACO</name>
<dbReference type="InterPro" id="IPR036166">
    <property type="entry name" value="YxeA-like_sf"/>
</dbReference>
<dbReference type="SUPFAM" id="SSF159121">
    <property type="entry name" value="BC4932-like"/>
    <property type="match status" value="1"/>
</dbReference>
<dbReference type="InterPro" id="IPR006542">
    <property type="entry name" value="DUF1093"/>
</dbReference>
<gene>
    <name evidence="2" type="ORF">ACFQ5J_07465</name>
</gene>
<dbReference type="Proteomes" id="UP001597252">
    <property type="component" value="Unassembled WGS sequence"/>
</dbReference>
<keyword evidence="1" id="KW-0732">Signal</keyword>
<organism evidence="2 3">
    <name type="scientific">Lacticaseibacillus baoqingensis</name>
    <dbReference type="NCBI Taxonomy" id="2486013"/>
    <lineage>
        <taxon>Bacteria</taxon>
        <taxon>Bacillati</taxon>
        <taxon>Bacillota</taxon>
        <taxon>Bacilli</taxon>
        <taxon>Lactobacillales</taxon>
        <taxon>Lactobacillaceae</taxon>
        <taxon>Lacticaseibacillus</taxon>
    </lineage>
</organism>
<dbReference type="EMBL" id="JBHTON010000019">
    <property type="protein sequence ID" value="MFD1485065.1"/>
    <property type="molecule type" value="Genomic_DNA"/>
</dbReference>
<dbReference type="RefSeq" id="WP_164508411.1">
    <property type="nucleotide sequence ID" value="NZ_JBHTON010000019.1"/>
</dbReference>
<dbReference type="Gene3D" id="2.40.50.480">
    <property type="match status" value="1"/>
</dbReference>
<dbReference type="NCBIfam" id="TIGR01655">
    <property type="entry name" value="yxeA_fam"/>
    <property type="match status" value="1"/>
</dbReference>
<feature type="chain" id="PRO_5047108781" evidence="1">
    <location>
        <begin position="22"/>
        <end position="126"/>
    </location>
</feature>
<dbReference type="PROSITE" id="PS51257">
    <property type="entry name" value="PROKAR_LIPOPROTEIN"/>
    <property type="match status" value="1"/>
</dbReference>
<evidence type="ECO:0000313" key="2">
    <source>
        <dbReference type="EMBL" id="MFD1485065.1"/>
    </source>
</evidence>
<evidence type="ECO:0000256" key="1">
    <source>
        <dbReference type="SAM" id="SignalP"/>
    </source>
</evidence>
<dbReference type="Pfam" id="PF06486">
    <property type="entry name" value="DUF1093"/>
    <property type="match status" value="1"/>
</dbReference>
<proteinExistence type="predicted"/>
<feature type="signal peptide" evidence="1">
    <location>
        <begin position="1"/>
        <end position="21"/>
    </location>
</feature>
<protein>
    <submittedName>
        <fullName evidence="2">YxeA family protein</fullName>
    </submittedName>
</protein>
<evidence type="ECO:0000313" key="3">
    <source>
        <dbReference type="Proteomes" id="UP001597252"/>
    </source>
</evidence>
<dbReference type="PANTHER" id="PTHR36433">
    <property type="entry name" value="HYPOTHETICAL CYTOSOLIC PROTEIN"/>
    <property type="match status" value="1"/>
</dbReference>